<dbReference type="Proteomes" id="UP000717996">
    <property type="component" value="Unassembled WGS sequence"/>
</dbReference>
<feature type="domain" description="Vps53 N-terminal" evidence="8">
    <location>
        <begin position="28"/>
        <end position="301"/>
    </location>
</feature>
<comment type="caution">
    <text evidence="10">The sequence shown here is derived from an EMBL/GenBank/DDBJ whole genome shotgun (WGS) entry which is preliminary data.</text>
</comment>
<dbReference type="GO" id="GO:0005829">
    <property type="term" value="C:cytosol"/>
    <property type="evidence" value="ECO:0007669"/>
    <property type="project" value="GOC"/>
</dbReference>
<keyword evidence="4" id="KW-0967">Endosome</keyword>
<comment type="similarity">
    <text evidence="3">Belongs to the VPS53 family.</text>
</comment>
<evidence type="ECO:0000256" key="1">
    <source>
        <dbReference type="ARBA" id="ARBA00004150"/>
    </source>
</evidence>
<evidence type="ECO:0000256" key="7">
    <source>
        <dbReference type="SAM" id="Coils"/>
    </source>
</evidence>
<dbReference type="InterPro" id="IPR007234">
    <property type="entry name" value="Vps53_N"/>
</dbReference>
<reference evidence="10" key="1">
    <citation type="journal article" date="2020" name="Microb. Genom.">
        <title>Genetic diversity of clinical and environmental Mucorales isolates obtained from an investigation of mucormycosis cases among solid organ transplant recipients.</title>
        <authorList>
            <person name="Nguyen M.H."/>
            <person name="Kaul D."/>
            <person name="Muto C."/>
            <person name="Cheng S.J."/>
            <person name="Richter R.A."/>
            <person name="Bruno V.M."/>
            <person name="Liu G."/>
            <person name="Beyhan S."/>
            <person name="Sundermann A.J."/>
            <person name="Mounaud S."/>
            <person name="Pasculle A.W."/>
            <person name="Nierman W.C."/>
            <person name="Driscoll E."/>
            <person name="Cumbie R."/>
            <person name="Clancy C.J."/>
            <person name="Dupont C.L."/>
        </authorList>
    </citation>
    <scope>NUCLEOTIDE SEQUENCE</scope>
    <source>
        <strain evidence="10">GL16</strain>
    </source>
</reference>
<keyword evidence="7" id="KW-0175">Coiled coil</keyword>
<keyword evidence="6" id="KW-0472">Membrane</keyword>
<evidence type="ECO:0000313" key="10">
    <source>
        <dbReference type="EMBL" id="KAG1540524.1"/>
    </source>
</evidence>
<gene>
    <name evidence="10" type="ORF">G6F51_008469</name>
</gene>
<evidence type="ECO:0000256" key="6">
    <source>
        <dbReference type="ARBA" id="ARBA00023136"/>
    </source>
</evidence>
<evidence type="ECO:0000256" key="3">
    <source>
        <dbReference type="ARBA" id="ARBA00008628"/>
    </source>
</evidence>
<dbReference type="InterPro" id="IPR031745">
    <property type="entry name" value="Vps53_C"/>
</dbReference>
<dbReference type="GO" id="GO:0042147">
    <property type="term" value="P:retrograde transport, endosome to Golgi"/>
    <property type="evidence" value="ECO:0007669"/>
    <property type="project" value="InterPro"/>
</dbReference>
<feature type="domain" description="Vps53 C-terminal" evidence="9">
    <location>
        <begin position="562"/>
        <end position="648"/>
    </location>
</feature>
<protein>
    <recommendedName>
        <fullName evidence="12">Vps53 N-terminal domain-containing protein</fullName>
    </recommendedName>
</protein>
<evidence type="ECO:0000259" key="8">
    <source>
        <dbReference type="Pfam" id="PF04100"/>
    </source>
</evidence>
<dbReference type="Pfam" id="PF16854">
    <property type="entry name" value="VPS53_C"/>
    <property type="match status" value="1"/>
</dbReference>
<dbReference type="Gene3D" id="1.10.357.110">
    <property type="entry name" value="Vacuolar protein sorting-associated protein 53, C-terminus"/>
    <property type="match status" value="1"/>
</dbReference>
<dbReference type="PANTHER" id="PTHR12820">
    <property type="entry name" value="VACUOLAR SORTING PROTEIN 53"/>
    <property type="match status" value="1"/>
</dbReference>
<evidence type="ECO:0000313" key="11">
    <source>
        <dbReference type="Proteomes" id="UP000717996"/>
    </source>
</evidence>
<dbReference type="AlphaFoldDB" id="A0A9P6Y6X8"/>
<comment type="subcellular location">
    <subcellularLocation>
        <location evidence="2">Endosome membrane</location>
        <topology evidence="2">Peripheral membrane protein</topology>
    </subcellularLocation>
    <subcellularLocation>
        <location evidence="1">Golgi apparatus</location>
        <location evidence="1">trans-Golgi network membrane</location>
        <topology evidence="1">Peripheral membrane protein</topology>
    </subcellularLocation>
</comment>
<dbReference type="InterPro" id="IPR038260">
    <property type="entry name" value="Vps53_C_sf"/>
</dbReference>
<dbReference type="InterPro" id="IPR039766">
    <property type="entry name" value="Vps53"/>
</dbReference>
<dbReference type="GO" id="GO:0000938">
    <property type="term" value="C:GARP complex"/>
    <property type="evidence" value="ECO:0007669"/>
    <property type="project" value="InterPro"/>
</dbReference>
<feature type="coiled-coil region" evidence="7">
    <location>
        <begin position="46"/>
        <end position="106"/>
    </location>
</feature>
<evidence type="ECO:0000259" key="9">
    <source>
        <dbReference type="Pfam" id="PF16854"/>
    </source>
</evidence>
<dbReference type="EMBL" id="JAANIT010001393">
    <property type="protein sequence ID" value="KAG1540524.1"/>
    <property type="molecule type" value="Genomic_DNA"/>
</dbReference>
<evidence type="ECO:0000256" key="2">
    <source>
        <dbReference type="ARBA" id="ARBA00004481"/>
    </source>
</evidence>
<name>A0A9P6Y6X8_RHIOR</name>
<evidence type="ECO:0000256" key="4">
    <source>
        <dbReference type="ARBA" id="ARBA00022753"/>
    </source>
</evidence>
<accession>A0A9P6Y6X8</accession>
<evidence type="ECO:0000256" key="5">
    <source>
        <dbReference type="ARBA" id="ARBA00023034"/>
    </source>
</evidence>
<dbReference type="Pfam" id="PF04100">
    <property type="entry name" value="Vps53_N"/>
    <property type="match status" value="1"/>
</dbReference>
<dbReference type="OrthoDB" id="10261632at2759"/>
<proteinExistence type="inferred from homology"/>
<evidence type="ECO:0008006" key="12">
    <source>
        <dbReference type="Google" id="ProtNLM"/>
    </source>
</evidence>
<dbReference type="PANTHER" id="PTHR12820:SF0">
    <property type="entry name" value="VACUOLAR PROTEIN SORTING-ASSOCIATED PROTEIN 53 HOMOLOG"/>
    <property type="match status" value="1"/>
</dbReference>
<keyword evidence="5" id="KW-0333">Golgi apparatus</keyword>
<sequence length="746" mass="85019">MSQPLKVSPQLEIKALTILNAKNPLDTPDFSPIDYFNRLFPNEQSLASLDGVLEKLDTKIKETNREAERITDIQTIKENQHVEGDLNKAKDAIKELFKKVQDIKSKATQSESMVQAITQDVKSLDYAKRHLTSSVTVLKRLQMLVTAVNQLEDMARNKEYRESAQLLQAVTQLMQHFKQYKSVGQIAQLSDRIQQLQRYLEECILKEFDQGFNLEGALIGQAWLLHDACLVASVLDESTREKIIKRFVDLQLKSYRQIFSRSTEEVAQLDHLTRRYAFLKRLLKSTEELKVFPDAWGVDEKKEAVYRFEHAISSSFEPYFYLYINTEDATIASMIDSYVQSDASAATNPEEDGTVVVLPSSTDLFYFYKETLVQCAKFSTGKALLDLSQVFAKHLNSYCNKILLGGLTRNDPKTPDYFRLASLSLNTADYCSMTTQQLEEKLKEKIEVGYVDQVDLTGEKERFMQAISLCIDAIVKGMDHALEPYFLQMMRLPWGTMDSVGDQSDYVTSVMDIVKRYTSVIGRTISNKRYFRTFCDRFAEWFLNKYLSLVFRCKPVSEIGAEQLLLDTHSMKTLLMEIPLTSYSDGSPKVVPTSYGRIVSKGISKVEGILKTIMSPMEPYEAYVENYLLLIKDKHPSNFGRLLDLKGIKKPDQGPLMDMLQKRIPHHDHLSDDPHLIPAPEQHSTTPQTMIPNAIATSLSTMASNAASNVSSPTESTRGKLNENFRKLVMTGMAFRKDLQEKRDHN</sequence>
<organism evidence="10 11">
    <name type="scientific">Rhizopus oryzae</name>
    <name type="common">Mucormycosis agent</name>
    <name type="synonym">Rhizopus arrhizus var. delemar</name>
    <dbReference type="NCBI Taxonomy" id="64495"/>
    <lineage>
        <taxon>Eukaryota</taxon>
        <taxon>Fungi</taxon>
        <taxon>Fungi incertae sedis</taxon>
        <taxon>Mucoromycota</taxon>
        <taxon>Mucoromycotina</taxon>
        <taxon>Mucoromycetes</taxon>
        <taxon>Mucorales</taxon>
        <taxon>Mucorineae</taxon>
        <taxon>Rhizopodaceae</taxon>
        <taxon>Rhizopus</taxon>
    </lineage>
</organism>
<dbReference type="GO" id="GO:0010008">
    <property type="term" value="C:endosome membrane"/>
    <property type="evidence" value="ECO:0007669"/>
    <property type="project" value="UniProtKB-SubCell"/>
</dbReference>